<dbReference type="Pfam" id="PF02683">
    <property type="entry name" value="DsbD_TM"/>
    <property type="match status" value="1"/>
</dbReference>
<dbReference type="PANTHER" id="PTHR32234:SF0">
    <property type="entry name" value="THIOL:DISULFIDE INTERCHANGE PROTEIN DSBD"/>
    <property type="match status" value="1"/>
</dbReference>
<proteinExistence type="predicted"/>
<dbReference type="PANTHER" id="PTHR32234">
    <property type="entry name" value="THIOL:DISULFIDE INTERCHANGE PROTEIN DSBD"/>
    <property type="match status" value="1"/>
</dbReference>
<feature type="region of interest" description="Disordered" evidence="5">
    <location>
        <begin position="176"/>
        <end position="231"/>
    </location>
</feature>
<dbReference type="GO" id="GO:0045454">
    <property type="term" value="P:cell redox homeostasis"/>
    <property type="evidence" value="ECO:0007669"/>
    <property type="project" value="TreeGrafter"/>
</dbReference>
<evidence type="ECO:0000256" key="7">
    <source>
        <dbReference type="SAM" id="SignalP"/>
    </source>
</evidence>
<evidence type="ECO:0000259" key="9">
    <source>
        <dbReference type="Pfam" id="PF11412"/>
    </source>
</evidence>
<dbReference type="Proteomes" id="UP000320184">
    <property type="component" value="Unassembled WGS sequence"/>
</dbReference>
<dbReference type="InterPro" id="IPR036929">
    <property type="entry name" value="DsbDN_sf"/>
</dbReference>
<keyword evidence="3 6" id="KW-1133">Transmembrane helix</keyword>
<dbReference type="InterPro" id="IPR028250">
    <property type="entry name" value="DsbDN"/>
</dbReference>
<evidence type="ECO:0008006" key="12">
    <source>
        <dbReference type="Google" id="ProtNLM"/>
    </source>
</evidence>
<feature type="non-terminal residue" evidence="10">
    <location>
        <position position="469"/>
    </location>
</feature>
<feature type="domain" description="Thiol:disulfide interchange protein DsbD N-terminal" evidence="9">
    <location>
        <begin position="47"/>
        <end position="160"/>
    </location>
</feature>
<dbReference type="InterPro" id="IPR003834">
    <property type="entry name" value="Cyt_c_assmbl_TM_dom"/>
</dbReference>
<feature type="transmembrane region" description="Helical" evidence="6">
    <location>
        <begin position="444"/>
        <end position="465"/>
    </location>
</feature>
<feature type="domain" description="Cytochrome C biogenesis protein transmembrane" evidence="8">
    <location>
        <begin position="247"/>
        <end position="453"/>
    </location>
</feature>
<accession>A0A538S8H4</accession>
<dbReference type="GO" id="GO:0016020">
    <property type="term" value="C:membrane"/>
    <property type="evidence" value="ECO:0007669"/>
    <property type="project" value="UniProtKB-SubCell"/>
</dbReference>
<gene>
    <name evidence="10" type="ORF">E6K73_13325</name>
</gene>
<evidence type="ECO:0000259" key="8">
    <source>
        <dbReference type="Pfam" id="PF02683"/>
    </source>
</evidence>
<name>A0A538S8H4_UNCEI</name>
<comment type="caution">
    <text evidence="10">The sequence shown here is derived from an EMBL/GenBank/DDBJ whole genome shotgun (WGS) entry which is preliminary data.</text>
</comment>
<protein>
    <recommendedName>
        <fullName evidence="12">Cytochrome C biogenesis protein transmembrane domain-containing protein</fullName>
    </recommendedName>
</protein>
<comment type="subcellular location">
    <subcellularLocation>
        <location evidence="1">Membrane</location>
        <topology evidence="1">Multi-pass membrane protein</topology>
    </subcellularLocation>
</comment>
<reference evidence="10 11" key="1">
    <citation type="journal article" date="2019" name="Nat. Microbiol.">
        <title>Mediterranean grassland soil C-N compound turnover is dependent on rainfall and depth, and is mediated by genomically divergent microorganisms.</title>
        <authorList>
            <person name="Diamond S."/>
            <person name="Andeer P.F."/>
            <person name="Li Z."/>
            <person name="Crits-Christoph A."/>
            <person name="Burstein D."/>
            <person name="Anantharaman K."/>
            <person name="Lane K.R."/>
            <person name="Thomas B.C."/>
            <person name="Pan C."/>
            <person name="Northen T.R."/>
            <person name="Banfield J.F."/>
        </authorList>
    </citation>
    <scope>NUCLEOTIDE SEQUENCE [LARGE SCALE GENOMIC DNA]</scope>
    <source>
        <strain evidence="10">WS_3</strain>
    </source>
</reference>
<dbReference type="Gene3D" id="2.60.40.1250">
    <property type="entry name" value="Thiol:disulfide interchange protein DsbD, N-terminal domain"/>
    <property type="match status" value="1"/>
</dbReference>
<organism evidence="10 11">
    <name type="scientific">Eiseniibacteriota bacterium</name>
    <dbReference type="NCBI Taxonomy" id="2212470"/>
    <lineage>
        <taxon>Bacteria</taxon>
        <taxon>Candidatus Eiseniibacteriota</taxon>
    </lineage>
</organism>
<evidence type="ECO:0000313" key="11">
    <source>
        <dbReference type="Proteomes" id="UP000320184"/>
    </source>
</evidence>
<evidence type="ECO:0000256" key="1">
    <source>
        <dbReference type="ARBA" id="ARBA00004141"/>
    </source>
</evidence>
<evidence type="ECO:0000256" key="4">
    <source>
        <dbReference type="ARBA" id="ARBA00023136"/>
    </source>
</evidence>
<keyword evidence="2 6" id="KW-0812">Transmembrane</keyword>
<dbReference type="GO" id="GO:0015035">
    <property type="term" value="F:protein-disulfide reductase activity"/>
    <property type="evidence" value="ECO:0007669"/>
    <property type="project" value="TreeGrafter"/>
</dbReference>
<feature type="chain" id="PRO_5022163470" description="Cytochrome C biogenesis protein transmembrane domain-containing protein" evidence="7">
    <location>
        <begin position="29"/>
        <end position="469"/>
    </location>
</feature>
<feature type="transmembrane region" description="Helical" evidence="6">
    <location>
        <begin position="247"/>
        <end position="267"/>
    </location>
</feature>
<feature type="signal peptide" evidence="7">
    <location>
        <begin position="1"/>
        <end position="28"/>
    </location>
</feature>
<evidence type="ECO:0000256" key="2">
    <source>
        <dbReference type="ARBA" id="ARBA00022692"/>
    </source>
</evidence>
<evidence type="ECO:0000313" key="10">
    <source>
        <dbReference type="EMBL" id="TMQ47670.1"/>
    </source>
</evidence>
<keyword evidence="4 6" id="KW-0472">Membrane</keyword>
<dbReference type="Pfam" id="PF11412">
    <property type="entry name" value="DsbD_N"/>
    <property type="match status" value="1"/>
</dbReference>
<feature type="transmembrane region" description="Helical" evidence="6">
    <location>
        <begin position="401"/>
        <end position="424"/>
    </location>
</feature>
<sequence>MRHRSTGRGIAAWTSALLALSAVTPVWAQLGAGAGVPPAENLVRVSAAPLTLDAGSRAEAAVTLQVENGWHINANPPSPDYMIATEVDFSDKQRLSVGAPRYPAPRPLKVGFEESVLLVYGGTVVVNVPITAGIASQPGPHTLKGRVRFQACNDQVCLAPVIVPFDLVVTVKPVASAPRNPVPEGGASGPAVEPAGGREGSGAAHPSGPDSAPPQGSGFSTAPPPPGAAAAVAPDNPIARALERGSWSAFLTLFLIGLALNLTPCVYPMLSVTVSIFGARRSAPPLQVFGMACVYVLGMAVMYSTLGLVAALTGGLFGGVLQSPMVQIGIGLLLAVLSLSMFGLYEFQIPPQLLSRLGGTTATSVAGTFGSGLLVGVFAAPCVGPPVVALLAVVGAKGDPWFGFLSFFVLALGLGAPYLVLGTFSNLLQTLPRSGEWMVWVKKVFGVLLLALGAFYALLAVRPGWTPWI</sequence>
<dbReference type="GO" id="GO:0017004">
    <property type="term" value="P:cytochrome complex assembly"/>
    <property type="evidence" value="ECO:0007669"/>
    <property type="project" value="InterPro"/>
</dbReference>
<feature type="transmembrane region" description="Helical" evidence="6">
    <location>
        <begin position="325"/>
        <end position="345"/>
    </location>
</feature>
<evidence type="ECO:0000256" key="5">
    <source>
        <dbReference type="SAM" id="MobiDB-lite"/>
    </source>
</evidence>
<evidence type="ECO:0000256" key="3">
    <source>
        <dbReference type="ARBA" id="ARBA00022989"/>
    </source>
</evidence>
<dbReference type="EMBL" id="VBOT01000171">
    <property type="protein sequence ID" value="TMQ47670.1"/>
    <property type="molecule type" value="Genomic_DNA"/>
</dbReference>
<feature type="transmembrane region" description="Helical" evidence="6">
    <location>
        <begin position="288"/>
        <end position="313"/>
    </location>
</feature>
<dbReference type="AlphaFoldDB" id="A0A538S8H4"/>
<keyword evidence="7" id="KW-0732">Signal</keyword>
<evidence type="ECO:0000256" key="6">
    <source>
        <dbReference type="SAM" id="Phobius"/>
    </source>
</evidence>